<evidence type="ECO:0000313" key="2">
    <source>
        <dbReference type="Proteomes" id="UP000504637"/>
    </source>
</evidence>
<feature type="compositionally biased region" description="Low complexity" evidence="1">
    <location>
        <begin position="324"/>
        <end position="337"/>
    </location>
</feature>
<feature type="compositionally biased region" description="Polar residues" evidence="1">
    <location>
        <begin position="383"/>
        <end position="399"/>
    </location>
</feature>
<accession>A0A6J3M6M3</accession>
<reference evidence="3" key="3">
    <citation type="submission" date="2025-08" db="UniProtKB">
        <authorList>
            <consortium name="RefSeq"/>
        </authorList>
    </citation>
    <scope>IDENTIFICATION</scope>
    <source>
        <strain evidence="3">CBS 342.82</strain>
    </source>
</reference>
<feature type="compositionally biased region" description="Polar residues" evidence="1">
    <location>
        <begin position="164"/>
        <end position="183"/>
    </location>
</feature>
<dbReference type="AlphaFoldDB" id="A0A6J3M6M3"/>
<feature type="region of interest" description="Disordered" evidence="1">
    <location>
        <begin position="145"/>
        <end position="221"/>
    </location>
</feature>
<sequence>MRRSRPNSSHQSNSAARNATRHATIRPTRKIFNCIVDETALVAGVKKSTRNGIRQWVKNSQIRLFVPLRALEELSKQKNQTNRHGEDVRETLQWLDEVTTKYPDVVALQGADETFENWEEVEKFAVPRTLFSEHDEYELESDLEANSVGSPGGLALGHGHDENAPSSRSSMLSRPGTPASQMSLGGAHSPVSPPTSPARAPAPTSRTKSAVAASARPTCSDEPVPRHIQSLFNYILWRVHQELDPVAALESFIFLCNDANKLKFAKGFDIKVKRLEQLREAVGREDREYKNRQAVLTRENRQENSPPAVPIPKPEQSAGTTSRATVPPKAPVAPVNPEKSNVLDPNAFGRSVPVARAEPATGGPRSPRLNPTTSAPGSPRARASQTTTPRGSVRGSNRGSLRGNPRGRGNAGGGRAGLSMFDSIDSIDSVSQQGGQIDPNSFARPSSRGGMNPSRGGRKLWVPT</sequence>
<gene>
    <name evidence="3" type="ORF">K489DRAFT_203837</name>
</gene>
<dbReference type="OrthoDB" id="5361617at2759"/>
<feature type="compositionally biased region" description="Polar residues" evidence="1">
    <location>
        <begin position="430"/>
        <end position="439"/>
    </location>
</feature>
<feature type="compositionally biased region" description="Polar residues" evidence="1">
    <location>
        <begin position="1"/>
        <end position="17"/>
    </location>
</feature>
<evidence type="ECO:0000256" key="1">
    <source>
        <dbReference type="SAM" id="MobiDB-lite"/>
    </source>
</evidence>
<dbReference type="RefSeq" id="XP_033460696.1">
    <property type="nucleotide sequence ID" value="XM_033599608.1"/>
</dbReference>
<dbReference type="Proteomes" id="UP000504637">
    <property type="component" value="Unplaced"/>
</dbReference>
<reference evidence="3" key="1">
    <citation type="submission" date="2020-01" db="EMBL/GenBank/DDBJ databases">
        <authorList>
            <consortium name="DOE Joint Genome Institute"/>
            <person name="Haridas S."/>
            <person name="Albert R."/>
            <person name="Binder M."/>
            <person name="Bloem J."/>
            <person name="Labutti K."/>
            <person name="Salamov A."/>
            <person name="Andreopoulos B."/>
            <person name="Baker S.E."/>
            <person name="Barry K."/>
            <person name="Bills G."/>
            <person name="Bluhm B.H."/>
            <person name="Cannon C."/>
            <person name="Castanera R."/>
            <person name="Culley D.E."/>
            <person name="Daum C."/>
            <person name="Ezra D."/>
            <person name="Gonzalez J.B."/>
            <person name="Henrissat B."/>
            <person name="Kuo A."/>
            <person name="Liang C."/>
            <person name="Lipzen A."/>
            <person name="Lutzoni F."/>
            <person name="Magnuson J."/>
            <person name="Mondo S."/>
            <person name="Nolan M."/>
            <person name="Ohm R."/>
            <person name="Pangilinan J."/>
            <person name="Park H.-J."/>
            <person name="Ramirez L."/>
            <person name="Alfaro M."/>
            <person name="Sun H."/>
            <person name="Tritt A."/>
            <person name="Yoshinaga Y."/>
            <person name="Zwiers L.-H."/>
            <person name="Turgeon B.G."/>
            <person name="Goodwin S.B."/>
            <person name="Spatafora J.W."/>
            <person name="Crous P.W."/>
            <person name="Grigoriev I.V."/>
        </authorList>
    </citation>
    <scope>NUCLEOTIDE SEQUENCE</scope>
    <source>
        <strain evidence="3">CBS 342.82</strain>
    </source>
</reference>
<protein>
    <recommendedName>
        <fullName evidence="4">PIN domain-containing protein</fullName>
    </recommendedName>
</protein>
<dbReference type="GeneID" id="54357407"/>
<evidence type="ECO:0000313" key="3">
    <source>
        <dbReference type="RefSeq" id="XP_033460696.1"/>
    </source>
</evidence>
<feature type="region of interest" description="Disordered" evidence="1">
    <location>
        <begin position="1"/>
        <end position="23"/>
    </location>
</feature>
<organism evidence="3">
    <name type="scientific">Dissoconium aciculare CBS 342.82</name>
    <dbReference type="NCBI Taxonomy" id="1314786"/>
    <lineage>
        <taxon>Eukaryota</taxon>
        <taxon>Fungi</taxon>
        <taxon>Dikarya</taxon>
        <taxon>Ascomycota</taxon>
        <taxon>Pezizomycotina</taxon>
        <taxon>Dothideomycetes</taxon>
        <taxon>Dothideomycetidae</taxon>
        <taxon>Mycosphaerellales</taxon>
        <taxon>Dissoconiaceae</taxon>
        <taxon>Dissoconium</taxon>
    </lineage>
</organism>
<reference evidence="3" key="2">
    <citation type="submission" date="2020-04" db="EMBL/GenBank/DDBJ databases">
        <authorList>
            <consortium name="NCBI Genome Project"/>
        </authorList>
    </citation>
    <scope>NUCLEOTIDE SEQUENCE</scope>
    <source>
        <strain evidence="3">CBS 342.82</strain>
    </source>
</reference>
<feature type="compositionally biased region" description="Low complexity" evidence="1">
    <location>
        <begin position="197"/>
        <end position="207"/>
    </location>
</feature>
<keyword evidence="2" id="KW-1185">Reference proteome</keyword>
<feature type="region of interest" description="Disordered" evidence="1">
    <location>
        <begin position="289"/>
        <end position="464"/>
    </location>
</feature>
<evidence type="ECO:0008006" key="4">
    <source>
        <dbReference type="Google" id="ProtNLM"/>
    </source>
</evidence>
<name>A0A6J3M6M3_9PEZI</name>
<proteinExistence type="predicted"/>